<proteinExistence type="predicted"/>
<dbReference type="InParanoid" id="T0PR35"/>
<dbReference type="AlphaFoldDB" id="T0PR35"/>
<dbReference type="VEuPathDB" id="FungiDB:SDRG_17441"/>
<accession>T0PR35</accession>
<evidence type="ECO:0000313" key="1">
    <source>
        <dbReference type="EMBL" id="EQC24666.1"/>
    </source>
</evidence>
<protein>
    <submittedName>
        <fullName evidence="1">Uncharacterized protein</fullName>
    </submittedName>
</protein>
<gene>
    <name evidence="1" type="ORF">SDRG_17441</name>
</gene>
<name>T0PR35_SAPDV</name>
<dbReference type="RefSeq" id="XP_008621905.1">
    <property type="nucleotide sequence ID" value="XM_008623683.1"/>
</dbReference>
<reference evidence="1 2" key="1">
    <citation type="submission" date="2012-04" db="EMBL/GenBank/DDBJ databases">
        <title>The Genome Sequence of Saprolegnia declina VS20.</title>
        <authorList>
            <consortium name="The Broad Institute Genome Sequencing Platform"/>
            <person name="Russ C."/>
            <person name="Nusbaum C."/>
            <person name="Tyler B."/>
            <person name="van West P."/>
            <person name="Dieguez-Uribeondo J."/>
            <person name="de Bruijn I."/>
            <person name="Tripathy S."/>
            <person name="Jiang R."/>
            <person name="Young S.K."/>
            <person name="Zeng Q."/>
            <person name="Gargeya S."/>
            <person name="Fitzgerald M."/>
            <person name="Haas B."/>
            <person name="Abouelleil A."/>
            <person name="Alvarado L."/>
            <person name="Arachchi H.M."/>
            <person name="Berlin A."/>
            <person name="Chapman S.B."/>
            <person name="Goldberg J."/>
            <person name="Griggs A."/>
            <person name="Gujja S."/>
            <person name="Hansen M."/>
            <person name="Howarth C."/>
            <person name="Imamovic A."/>
            <person name="Larimer J."/>
            <person name="McCowen C."/>
            <person name="Montmayeur A."/>
            <person name="Murphy C."/>
            <person name="Neiman D."/>
            <person name="Pearson M."/>
            <person name="Priest M."/>
            <person name="Roberts A."/>
            <person name="Saif S."/>
            <person name="Shea T."/>
            <person name="Sisk P."/>
            <person name="Sykes S."/>
            <person name="Wortman J."/>
            <person name="Nusbaum C."/>
            <person name="Birren B."/>
        </authorList>
    </citation>
    <scope>NUCLEOTIDE SEQUENCE [LARGE SCALE GENOMIC DNA]</scope>
    <source>
        <strain evidence="1 2">VS20</strain>
    </source>
</reference>
<sequence length="119" mass="13113">MSASVKDMSLAYVKCMLVVTARVGVYYSTDVQATVAIPSHLDATKVCNIRGQLAHMSVDREIVTADAVKTLYDAIHLEHSVSVSLLVRNSSKLSNLRYRLHKTRTAICTAHDIRAPTEL</sequence>
<evidence type="ECO:0000313" key="2">
    <source>
        <dbReference type="Proteomes" id="UP000030762"/>
    </source>
</evidence>
<dbReference type="GeneID" id="19958168"/>
<dbReference type="Proteomes" id="UP000030762">
    <property type="component" value="Unassembled WGS sequence"/>
</dbReference>
<organism evidence="1 2">
    <name type="scientific">Saprolegnia diclina (strain VS20)</name>
    <dbReference type="NCBI Taxonomy" id="1156394"/>
    <lineage>
        <taxon>Eukaryota</taxon>
        <taxon>Sar</taxon>
        <taxon>Stramenopiles</taxon>
        <taxon>Oomycota</taxon>
        <taxon>Saprolegniomycetes</taxon>
        <taxon>Saprolegniales</taxon>
        <taxon>Saprolegniaceae</taxon>
        <taxon>Saprolegnia</taxon>
    </lineage>
</organism>
<keyword evidence="2" id="KW-1185">Reference proteome</keyword>
<dbReference type="EMBL" id="JH767509">
    <property type="protein sequence ID" value="EQC24666.1"/>
    <property type="molecule type" value="Genomic_DNA"/>
</dbReference>